<keyword evidence="8" id="KW-0807">Transducer</keyword>
<dbReference type="InterPro" id="IPR004089">
    <property type="entry name" value="MCPsignal_dom"/>
</dbReference>
<evidence type="ECO:0000256" key="2">
    <source>
        <dbReference type="ARBA" id="ARBA00022475"/>
    </source>
</evidence>
<dbReference type="CDD" id="cd18773">
    <property type="entry name" value="PDC1_HK_sensor"/>
    <property type="match status" value="1"/>
</dbReference>
<gene>
    <name evidence="12" type="ORF">FAZ21_15350</name>
</gene>
<evidence type="ECO:0000259" key="10">
    <source>
        <dbReference type="PROSITE" id="PS50111"/>
    </source>
</evidence>
<evidence type="ECO:0000256" key="7">
    <source>
        <dbReference type="ARBA" id="ARBA00029447"/>
    </source>
</evidence>
<reference evidence="12 13" key="1">
    <citation type="submission" date="2019-04" db="EMBL/GenBank/DDBJ databases">
        <title>Chitiniphilus eburnea sp. nov., a novel chitinolytic bacterium isolated from aquaculture sludge.</title>
        <authorList>
            <person name="Sheng M."/>
        </authorList>
    </citation>
    <scope>NUCLEOTIDE SEQUENCE [LARGE SCALE GENOMIC DNA]</scope>
    <source>
        <strain evidence="12 13">HX-2-15</strain>
    </source>
</reference>
<feature type="domain" description="Methyl-accepting transducer" evidence="10">
    <location>
        <begin position="383"/>
        <end position="612"/>
    </location>
</feature>
<dbReference type="SMART" id="SM00283">
    <property type="entry name" value="MA"/>
    <property type="match status" value="1"/>
</dbReference>
<keyword evidence="2" id="KW-1003">Cell membrane</keyword>
<dbReference type="AlphaFoldDB" id="A0A4U0PMG3"/>
<dbReference type="PANTHER" id="PTHR43531:SF11">
    <property type="entry name" value="METHYL-ACCEPTING CHEMOTAXIS PROTEIN 3"/>
    <property type="match status" value="1"/>
</dbReference>
<dbReference type="Proteomes" id="UP000310016">
    <property type="component" value="Unassembled WGS sequence"/>
</dbReference>
<name>A0A4U0PMG3_9NEIS</name>
<dbReference type="CDD" id="cd06225">
    <property type="entry name" value="HAMP"/>
    <property type="match status" value="1"/>
</dbReference>
<comment type="caution">
    <text evidence="12">The sequence shown here is derived from an EMBL/GenBank/DDBJ whole genome shotgun (WGS) entry which is preliminary data.</text>
</comment>
<evidence type="ECO:0000313" key="13">
    <source>
        <dbReference type="Proteomes" id="UP000310016"/>
    </source>
</evidence>
<dbReference type="Gene3D" id="3.30.450.20">
    <property type="entry name" value="PAS domain"/>
    <property type="match status" value="1"/>
</dbReference>
<keyword evidence="5 9" id="KW-1133">Transmembrane helix</keyword>
<evidence type="ECO:0000256" key="3">
    <source>
        <dbReference type="ARBA" id="ARBA00022500"/>
    </source>
</evidence>
<organism evidence="12 13">
    <name type="scientific">Chitiniphilus eburneus</name>
    <dbReference type="NCBI Taxonomy" id="2571148"/>
    <lineage>
        <taxon>Bacteria</taxon>
        <taxon>Pseudomonadati</taxon>
        <taxon>Pseudomonadota</taxon>
        <taxon>Betaproteobacteria</taxon>
        <taxon>Neisseriales</taxon>
        <taxon>Chitinibacteraceae</taxon>
        <taxon>Chitiniphilus</taxon>
    </lineage>
</organism>
<evidence type="ECO:0000256" key="6">
    <source>
        <dbReference type="ARBA" id="ARBA00023136"/>
    </source>
</evidence>
<keyword evidence="13" id="KW-1185">Reference proteome</keyword>
<keyword evidence="3" id="KW-0145">Chemotaxis</keyword>
<dbReference type="InterPro" id="IPR051310">
    <property type="entry name" value="MCP_chemotaxis"/>
</dbReference>
<dbReference type="SUPFAM" id="SSF58104">
    <property type="entry name" value="Methyl-accepting chemotaxis protein (MCP) signaling domain"/>
    <property type="match status" value="1"/>
</dbReference>
<dbReference type="InterPro" id="IPR003660">
    <property type="entry name" value="HAMP_dom"/>
</dbReference>
<dbReference type="GO" id="GO:0004888">
    <property type="term" value="F:transmembrane signaling receptor activity"/>
    <property type="evidence" value="ECO:0007669"/>
    <property type="project" value="InterPro"/>
</dbReference>
<dbReference type="Pfam" id="PF17202">
    <property type="entry name" value="sCache_3_3"/>
    <property type="match status" value="1"/>
</dbReference>
<dbReference type="GO" id="GO:0006935">
    <property type="term" value="P:chemotaxis"/>
    <property type="evidence" value="ECO:0007669"/>
    <property type="project" value="UniProtKB-KW"/>
</dbReference>
<dbReference type="SMART" id="SM00304">
    <property type="entry name" value="HAMP"/>
    <property type="match status" value="1"/>
</dbReference>
<dbReference type="PANTHER" id="PTHR43531">
    <property type="entry name" value="PROTEIN ICFG"/>
    <property type="match status" value="1"/>
</dbReference>
<protein>
    <submittedName>
        <fullName evidence="12">HAMP domain-containing protein</fullName>
    </submittedName>
</protein>
<dbReference type="Pfam" id="PF00015">
    <property type="entry name" value="MCPsignal"/>
    <property type="match status" value="1"/>
</dbReference>
<evidence type="ECO:0000256" key="8">
    <source>
        <dbReference type="PROSITE-ProRule" id="PRU00284"/>
    </source>
</evidence>
<evidence type="ECO:0000256" key="1">
    <source>
        <dbReference type="ARBA" id="ARBA00004651"/>
    </source>
</evidence>
<accession>A0A4U0PMG3</accession>
<dbReference type="GO" id="GO:0007165">
    <property type="term" value="P:signal transduction"/>
    <property type="evidence" value="ECO:0007669"/>
    <property type="project" value="UniProtKB-KW"/>
</dbReference>
<keyword evidence="4 9" id="KW-0812">Transmembrane</keyword>
<dbReference type="Gene3D" id="1.10.287.950">
    <property type="entry name" value="Methyl-accepting chemotaxis protein"/>
    <property type="match status" value="1"/>
</dbReference>
<dbReference type="PRINTS" id="PR00260">
    <property type="entry name" value="CHEMTRNSDUCR"/>
</dbReference>
<dbReference type="SUPFAM" id="SSF103190">
    <property type="entry name" value="Sensory domain-like"/>
    <property type="match status" value="2"/>
</dbReference>
<evidence type="ECO:0000256" key="4">
    <source>
        <dbReference type="ARBA" id="ARBA00022692"/>
    </source>
</evidence>
<dbReference type="RefSeq" id="WP_136774323.1">
    <property type="nucleotide sequence ID" value="NZ_SUMF01000022.1"/>
</dbReference>
<dbReference type="EMBL" id="SUMF01000022">
    <property type="protein sequence ID" value="TJZ69040.1"/>
    <property type="molecule type" value="Genomic_DNA"/>
</dbReference>
<evidence type="ECO:0000259" key="11">
    <source>
        <dbReference type="PROSITE" id="PS50885"/>
    </source>
</evidence>
<dbReference type="PROSITE" id="PS50111">
    <property type="entry name" value="CHEMOTAXIS_TRANSDUC_2"/>
    <property type="match status" value="1"/>
</dbReference>
<dbReference type="Gene3D" id="1.10.8.500">
    <property type="entry name" value="HAMP domain in histidine kinase"/>
    <property type="match status" value="1"/>
</dbReference>
<evidence type="ECO:0000256" key="5">
    <source>
        <dbReference type="ARBA" id="ARBA00022989"/>
    </source>
</evidence>
<comment type="similarity">
    <text evidence="7">Belongs to the methyl-accepting chemotaxis (MCP) protein family.</text>
</comment>
<dbReference type="PROSITE" id="PS50885">
    <property type="entry name" value="HAMP"/>
    <property type="match status" value="1"/>
</dbReference>
<dbReference type="InterPro" id="IPR029151">
    <property type="entry name" value="Sensor-like_sf"/>
</dbReference>
<sequence>MVISIIAILFVVILSFYNYVNSALGKEIGAYSAIMVSEVGTLETRAHSAALLMSFDRQIIAAMASGDREALIRRASTLQKETGIEFSTITDARGTVLARSHEPDKYGDSVTRQTNVAQALTGKQLTTIESGTQVRLSIRSGAPVYNHDGALIGVVSTGFRLDQSTFVDRMKQLLDIEATIFLGDERIATTVKNPDGSRAIGTKASETVSRQVLAGSAYTGQAMVVGSNAVVHYEPLRDASGKVIGMVFVGQYLDVRDQTVRDFLVHGVLVGLLLLAVAIPLILVLIGRIVRPVQDMVAAADKLAVGDVDVDLHVRSNDEIGTLAASFQTMIAGIRQQTKLIQCAADGDFSQTIPMRSANDVINQALAELMRHNNAALAEINRSAGEVSIEAEHVAEGARNLAGGATEELTAIEGLSATAGDIYRQTRDNAQSAQQASEMTGEVDHLMQQSVAQMGELLEAMREIGHASDNIAQIIKTIDDIAFQTNFLSLNAAVEAARAGEQGRGFAVVAEEVRTLASRSAKAAKETAVLIEGSVQSVNRGNELVERTSQSLRKAAHCTGESSQLMARIAEASQEQEAAIACFNDGINHISSVVQSIATTAGQSAGSAQGMSEQATVLKRVVAHFKLKQDGSDREG</sequence>
<comment type="subcellular location">
    <subcellularLocation>
        <location evidence="1">Cell membrane</location>
        <topology evidence="1">Multi-pass membrane protein</topology>
    </subcellularLocation>
</comment>
<dbReference type="Pfam" id="PF00672">
    <property type="entry name" value="HAMP"/>
    <property type="match status" value="1"/>
</dbReference>
<dbReference type="GO" id="GO:0005886">
    <property type="term" value="C:plasma membrane"/>
    <property type="evidence" value="ECO:0007669"/>
    <property type="project" value="UniProtKB-SubCell"/>
</dbReference>
<dbReference type="OrthoDB" id="8559696at2"/>
<keyword evidence="6 9" id="KW-0472">Membrane</keyword>
<feature type="domain" description="HAMP" evidence="11">
    <location>
        <begin position="287"/>
        <end position="339"/>
    </location>
</feature>
<proteinExistence type="inferred from homology"/>
<evidence type="ECO:0000313" key="12">
    <source>
        <dbReference type="EMBL" id="TJZ69040.1"/>
    </source>
</evidence>
<evidence type="ECO:0000256" key="9">
    <source>
        <dbReference type="SAM" id="Phobius"/>
    </source>
</evidence>
<dbReference type="InterPro" id="IPR004090">
    <property type="entry name" value="Chemotax_Me-accpt_rcpt"/>
</dbReference>
<dbReference type="InterPro" id="IPR033463">
    <property type="entry name" value="sCache_3"/>
</dbReference>
<feature type="transmembrane region" description="Helical" evidence="9">
    <location>
        <begin position="263"/>
        <end position="286"/>
    </location>
</feature>